<feature type="domain" description="LysM" evidence="3">
    <location>
        <begin position="346"/>
        <end position="390"/>
    </location>
</feature>
<proteinExistence type="predicted"/>
<evidence type="ECO:0000313" key="4">
    <source>
        <dbReference type="EMBL" id="TAA28253.1"/>
    </source>
</evidence>
<dbReference type="Proteomes" id="UP000292627">
    <property type="component" value="Unassembled WGS sequence"/>
</dbReference>
<protein>
    <submittedName>
        <fullName evidence="4">LysM peptidoglycan-binding domain-containing protein</fullName>
    </submittedName>
</protein>
<accession>A0A4Q8LGT7</accession>
<dbReference type="EMBL" id="SHMC01000001">
    <property type="protein sequence ID" value="TAA28253.1"/>
    <property type="molecule type" value="Genomic_DNA"/>
</dbReference>
<dbReference type="SUPFAM" id="SSF53955">
    <property type="entry name" value="Lysozyme-like"/>
    <property type="match status" value="1"/>
</dbReference>
<comment type="caution">
    <text evidence="4">The sequence shown here is derived from an EMBL/GenBank/DDBJ whole genome shotgun (WGS) entry which is preliminary data.</text>
</comment>
<dbReference type="Gene3D" id="3.10.350.10">
    <property type="entry name" value="LysM domain"/>
    <property type="match status" value="1"/>
</dbReference>
<dbReference type="Pfam" id="PF01476">
    <property type="entry name" value="LysM"/>
    <property type="match status" value="1"/>
</dbReference>
<dbReference type="CDD" id="cd00118">
    <property type="entry name" value="LysM"/>
    <property type="match status" value="1"/>
</dbReference>
<evidence type="ECO:0000256" key="2">
    <source>
        <dbReference type="SAM" id="SignalP"/>
    </source>
</evidence>
<dbReference type="SUPFAM" id="SSF54106">
    <property type="entry name" value="LysM domain"/>
    <property type="match status" value="1"/>
</dbReference>
<dbReference type="Gene3D" id="1.10.530.10">
    <property type="match status" value="1"/>
</dbReference>
<sequence length="395" mass="41707">MRRVAAACLLALASGIFPGWAQQAADLPPGGPAGPAPADADAEPVQQTLDGGEIFRQFREGLAEPSCTAQASDAQYRRNFAHAPSRLADRDDDILPLFGYVVGAMRQANLPTEYALIPFVESGYHPGAANGSGPAGLWQFVSLTARHHGVRMRKGYDGRLSPVESTQAAVRYLKTLHDMFGGNWRLAIMAYNAGENRIVQAVRRAGHGTAMERPTTLPGVSRNTVAYVDKLHALACVLEDAGERPEWLASLARPVAHLQATALPADYGSLSAWAAREGRDADQITGLNPAVSRLRGGLGGETMWVLAGPRSGAPSVASDLRALGGGDAGPASPDPMPSGAASDPPATHVVARGETLSAIARRYDVRTAQLIRWNALGKRALIKPGMVLKLADPAR</sequence>
<dbReference type="InterPro" id="IPR008258">
    <property type="entry name" value="Transglycosylase_SLT_dom_1"/>
</dbReference>
<keyword evidence="2" id="KW-0732">Signal</keyword>
<dbReference type="InterPro" id="IPR018392">
    <property type="entry name" value="LysM"/>
</dbReference>
<dbReference type="AlphaFoldDB" id="A0A4Q8LGT7"/>
<dbReference type="CDD" id="cd16894">
    <property type="entry name" value="MltD-like"/>
    <property type="match status" value="1"/>
</dbReference>
<gene>
    <name evidence="4" type="ORF">EA660_01250</name>
</gene>
<dbReference type="SMART" id="SM00257">
    <property type="entry name" value="LysM"/>
    <property type="match status" value="1"/>
</dbReference>
<reference evidence="4 5" key="1">
    <citation type="submission" date="2019-02" db="EMBL/GenBank/DDBJ databases">
        <title>WGS of Pseudoxanthomonas species novum from clinical isolates.</title>
        <authorList>
            <person name="Bernier A.-M."/>
            <person name="Bernard K."/>
            <person name="Vachon A."/>
        </authorList>
    </citation>
    <scope>NUCLEOTIDE SEQUENCE [LARGE SCALE GENOMIC DNA]</scope>
    <source>
        <strain evidence="4 5">NML171200</strain>
    </source>
</reference>
<evidence type="ECO:0000256" key="1">
    <source>
        <dbReference type="SAM" id="MobiDB-lite"/>
    </source>
</evidence>
<dbReference type="PROSITE" id="PS51782">
    <property type="entry name" value="LYSM"/>
    <property type="match status" value="1"/>
</dbReference>
<feature type="compositionally biased region" description="Low complexity" evidence="1">
    <location>
        <begin position="337"/>
        <end position="346"/>
    </location>
</feature>
<organism evidence="4 5">
    <name type="scientific">Pseudoxanthomonas winnipegensis</name>
    <dbReference type="NCBI Taxonomy" id="2480810"/>
    <lineage>
        <taxon>Bacteria</taxon>
        <taxon>Pseudomonadati</taxon>
        <taxon>Pseudomonadota</taxon>
        <taxon>Gammaproteobacteria</taxon>
        <taxon>Lysobacterales</taxon>
        <taxon>Lysobacteraceae</taxon>
        <taxon>Pseudoxanthomonas</taxon>
    </lineage>
</organism>
<dbReference type="Pfam" id="PF01464">
    <property type="entry name" value="SLT"/>
    <property type="match status" value="1"/>
</dbReference>
<feature type="chain" id="PRO_5020299340" evidence="2">
    <location>
        <begin position="22"/>
        <end position="395"/>
    </location>
</feature>
<dbReference type="InterPro" id="IPR036779">
    <property type="entry name" value="LysM_dom_sf"/>
</dbReference>
<name>A0A4Q8LGT7_9GAMM</name>
<feature type="signal peptide" evidence="2">
    <location>
        <begin position="1"/>
        <end position="21"/>
    </location>
</feature>
<dbReference type="RefSeq" id="WP_130549832.1">
    <property type="nucleotide sequence ID" value="NZ_SHMC01000001.1"/>
</dbReference>
<dbReference type="InterPro" id="IPR023346">
    <property type="entry name" value="Lysozyme-like_dom_sf"/>
</dbReference>
<dbReference type="OrthoDB" id="9815002at2"/>
<evidence type="ECO:0000313" key="5">
    <source>
        <dbReference type="Proteomes" id="UP000292627"/>
    </source>
</evidence>
<feature type="region of interest" description="Disordered" evidence="1">
    <location>
        <begin position="316"/>
        <end position="347"/>
    </location>
</feature>
<evidence type="ECO:0000259" key="3">
    <source>
        <dbReference type="PROSITE" id="PS51782"/>
    </source>
</evidence>